<comment type="caution">
    <text evidence="2">The sequence shown here is derived from an EMBL/GenBank/DDBJ whole genome shotgun (WGS) entry which is preliminary data.</text>
</comment>
<protein>
    <submittedName>
        <fullName evidence="2">Uncharacterized protein</fullName>
    </submittedName>
</protein>
<organism evidence="2 3">
    <name type="scientific">Helicobacter pylori</name>
    <name type="common">Campylobacter pylori</name>
    <dbReference type="NCBI Taxonomy" id="210"/>
    <lineage>
        <taxon>Bacteria</taxon>
        <taxon>Pseudomonadati</taxon>
        <taxon>Campylobacterota</taxon>
        <taxon>Epsilonproteobacteria</taxon>
        <taxon>Campylobacterales</taxon>
        <taxon>Helicobacteraceae</taxon>
        <taxon>Helicobacter</taxon>
    </lineage>
</organism>
<keyword evidence="1" id="KW-0732">Signal</keyword>
<reference evidence="2 3" key="1">
    <citation type="submission" date="2018-04" db="EMBL/GenBank/DDBJ databases">
        <title>Complete genome sequences of Helicobacter pylori.</title>
        <authorList>
            <person name="Palau M."/>
            <person name="Minana-Galbis D."/>
        </authorList>
    </citation>
    <scope>NUCLEOTIDE SEQUENCE [LARGE SCALE GENOMIC DNA]</scope>
    <source>
        <strain evidence="2 3">B518</strain>
    </source>
</reference>
<feature type="chain" id="PRO_5030850166" evidence="1">
    <location>
        <begin position="33"/>
        <end position="187"/>
    </location>
</feature>
<dbReference type="EMBL" id="QELB01000139">
    <property type="protein sequence ID" value="RKU91463.1"/>
    <property type="molecule type" value="Genomic_DNA"/>
</dbReference>
<proteinExistence type="predicted"/>
<feature type="signal peptide" evidence="1">
    <location>
        <begin position="1"/>
        <end position="32"/>
    </location>
</feature>
<dbReference type="Proteomes" id="UP000272192">
    <property type="component" value="Unassembled WGS sequence"/>
</dbReference>
<sequence length="187" mass="19577">MFSSPLKTLLILSLKKSLPLSALILVSPPNCALNSFKACCCSLDSVFSMISLARLVLPVKKFLVNWKGMLISANFKGAFTSGLIALPAPNMIVSVAKDKAPSLNACLMISSALFSLSSARLVIIASVAPPVAAPTLAPAIAPPTNPNAPMLLPTLAPAIAPPTLPAMENLLFKRLCVKLSIKPSFIL</sequence>
<name>A0A7Z6X6G8_HELPX</name>
<evidence type="ECO:0000313" key="3">
    <source>
        <dbReference type="Proteomes" id="UP000272192"/>
    </source>
</evidence>
<accession>A0A7Z6X6G8</accession>
<evidence type="ECO:0000256" key="1">
    <source>
        <dbReference type="SAM" id="SignalP"/>
    </source>
</evidence>
<dbReference type="AlphaFoldDB" id="A0A7Z6X6G8"/>
<evidence type="ECO:0000313" key="2">
    <source>
        <dbReference type="EMBL" id="RKU91463.1"/>
    </source>
</evidence>
<gene>
    <name evidence="2" type="ORF">DB721_08795</name>
</gene>